<evidence type="ECO:0000313" key="10">
    <source>
        <dbReference type="Proteomes" id="UP000245383"/>
    </source>
</evidence>
<keyword evidence="6 8" id="KW-0418">Kinase</keyword>
<dbReference type="GO" id="GO:0005634">
    <property type="term" value="C:nucleus"/>
    <property type="evidence" value="ECO:0007669"/>
    <property type="project" value="TreeGrafter"/>
</dbReference>
<dbReference type="AlphaFoldDB" id="A0A2T9YRZ7"/>
<dbReference type="EC" id="2.7.1.158" evidence="2 8"/>
<reference evidence="9 10" key="1">
    <citation type="journal article" date="2018" name="MBio">
        <title>Comparative Genomics Reveals the Core Gene Toolbox for the Fungus-Insect Symbiosis.</title>
        <authorList>
            <person name="Wang Y."/>
            <person name="Stata M."/>
            <person name="Wang W."/>
            <person name="Stajich J.E."/>
            <person name="White M.M."/>
            <person name="Moncalvo J.M."/>
        </authorList>
    </citation>
    <scope>NUCLEOTIDE SEQUENCE [LARGE SCALE GENOMIC DNA]</scope>
    <source>
        <strain evidence="9 10">SWE-8-4</strain>
    </source>
</reference>
<proteinExistence type="predicted"/>
<dbReference type="STRING" id="133385.A0A2T9YRZ7"/>
<accession>A0A2T9YRZ7</accession>
<dbReference type="PANTHER" id="PTHR14456:SF2">
    <property type="entry name" value="INOSITOL-PENTAKISPHOSPHATE 2-KINASE"/>
    <property type="match status" value="1"/>
</dbReference>
<comment type="catalytic activity">
    <reaction evidence="1 8">
        <text>1D-myo-inositol 1,3,4,5,6-pentakisphosphate + ATP = 1D-myo-inositol hexakisphosphate + ADP + H(+)</text>
        <dbReference type="Rhea" id="RHEA:20313"/>
        <dbReference type="ChEBI" id="CHEBI:15378"/>
        <dbReference type="ChEBI" id="CHEBI:30616"/>
        <dbReference type="ChEBI" id="CHEBI:57733"/>
        <dbReference type="ChEBI" id="CHEBI:58130"/>
        <dbReference type="ChEBI" id="CHEBI:456216"/>
        <dbReference type="EC" id="2.7.1.158"/>
    </reaction>
</comment>
<name>A0A2T9YRZ7_9FUNG</name>
<dbReference type="OrthoDB" id="272370at2759"/>
<evidence type="ECO:0000256" key="3">
    <source>
        <dbReference type="ARBA" id="ARBA00014846"/>
    </source>
</evidence>
<evidence type="ECO:0000256" key="5">
    <source>
        <dbReference type="ARBA" id="ARBA00022741"/>
    </source>
</evidence>
<dbReference type="Gene3D" id="3.30.200.110">
    <property type="entry name" value="Inositol-pentakisphosphate 2-kinase, N-lobe"/>
    <property type="match status" value="1"/>
</dbReference>
<dbReference type="InterPro" id="IPR043001">
    <property type="entry name" value="IP5_2-K_N_lobe"/>
</dbReference>
<dbReference type="Proteomes" id="UP000245383">
    <property type="component" value="Unassembled WGS sequence"/>
</dbReference>
<dbReference type="EMBL" id="MBFR01000065">
    <property type="protein sequence ID" value="PVU95081.1"/>
    <property type="molecule type" value="Genomic_DNA"/>
</dbReference>
<evidence type="ECO:0000256" key="8">
    <source>
        <dbReference type="RuleBase" id="RU364126"/>
    </source>
</evidence>
<evidence type="ECO:0000256" key="4">
    <source>
        <dbReference type="ARBA" id="ARBA00022679"/>
    </source>
</evidence>
<dbReference type="PANTHER" id="PTHR14456">
    <property type="entry name" value="INOSITOL POLYPHOSPHATE KINASE 1"/>
    <property type="match status" value="1"/>
</dbReference>
<evidence type="ECO:0000256" key="7">
    <source>
        <dbReference type="ARBA" id="ARBA00022840"/>
    </source>
</evidence>
<keyword evidence="5 8" id="KW-0547">Nucleotide-binding</keyword>
<comment type="function">
    <text evidence="8">Phosphorylates Ins(1,3,4,5,6)P5 at position 2 to form Ins(1,2,3,4,5,6)P6 (InsP6 or phytate).</text>
</comment>
<comment type="domain">
    <text evidence="8">The EXKPK motif is conserved in inositol-pentakisphosphate 2-kinases of both family 1 and 2.</text>
</comment>
<sequence length="341" mass="39132">MINTNEWAYKAEGNAHIVLVYTGKTPQHIGTVLKIKKAPIEKSGILESLETNRDLIDQQEYFELISGLLGAKFTTPAKRIYLSQKELQQIHIDIYKYRPINRLKKSIDFATPLIYQSIDASSCSGLENVYTVEFKPKWGFLPSSEFIGHSSASNLFELEQPFFRSFINGKECGLSHEEKQSLIFKISKVIYTSKVLMTLGKLQQLFDKYDIEHIKSVYEKNPDIVLGINDFRAAVRSYLNRDKQVKDTVAIKMAKFLISTTLKDVSILISFAQDNPGLVEYLKSNKTQPWEKYSSETAGTFYARIVIIDLDQKQQSKIPEYFLKDHKIVQNFIKKMNIGTD</sequence>
<gene>
    <name evidence="9" type="ORF">BB561_002064</name>
</gene>
<dbReference type="GO" id="GO:0005524">
    <property type="term" value="F:ATP binding"/>
    <property type="evidence" value="ECO:0007669"/>
    <property type="project" value="UniProtKB-KW"/>
</dbReference>
<comment type="caution">
    <text evidence="9">The sequence shown here is derived from an EMBL/GenBank/DDBJ whole genome shotgun (WGS) entry which is preliminary data.</text>
</comment>
<keyword evidence="4 8" id="KW-0808">Transferase</keyword>
<dbReference type="GO" id="GO:0035299">
    <property type="term" value="F:inositol-1,3,4,5,6-pentakisphosphate 2-kinase activity"/>
    <property type="evidence" value="ECO:0007669"/>
    <property type="project" value="UniProtKB-EC"/>
</dbReference>
<organism evidence="9 10">
    <name type="scientific">Smittium simulii</name>
    <dbReference type="NCBI Taxonomy" id="133385"/>
    <lineage>
        <taxon>Eukaryota</taxon>
        <taxon>Fungi</taxon>
        <taxon>Fungi incertae sedis</taxon>
        <taxon>Zoopagomycota</taxon>
        <taxon>Kickxellomycotina</taxon>
        <taxon>Harpellomycetes</taxon>
        <taxon>Harpellales</taxon>
        <taxon>Legeriomycetaceae</taxon>
        <taxon>Smittium</taxon>
    </lineage>
</organism>
<dbReference type="InterPro" id="IPR009286">
    <property type="entry name" value="Ins_P5_2-kin"/>
</dbReference>
<dbReference type="Pfam" id="PF06090">
    <property type="entry name" value="Ins_P5_2-kin"/>
    <property type="match status" value="2"/>
</dbReference>
<keyword evidence="7 8" id="KW-0067">ATP-binding</keyword>
<keyword evidence="10" id="KW-1185">Reference proteome</keyword>
<evidence type="ECO:0000256" key="6">
    <source>
        <dbReference type="ARBA" id="ARBA00022777"/>
    </source>
</evidence>
<evidence type="ECO:0000313" key="9">
    <source>
        <dbReference type="EMBL" id="PVU95081.1"/>
    </source>
</evidence>
<dbReference type="GO" id="GO:0032958">
    <property type="term" value="P:inositol phosphate biosynthetic process"/>
    <property type="evidence" value="ECO:0007669"/>
    <property type="project" value="TreeGrafter"/>
</dbReference>
<evidence type="ECO:0000256" key="2">
    <source>
        <dbReference type="ARBA" id="ARBA00012023"/>
    </source>
</evidence>
<protein>
    <recommendedName>
        <fullName evidence="3 8">Inositol-pentakisphosphate 2-kinase</fullName>
        <ecNumber evidence="2 8">2.7.1.158</ecNumber>
    </recommendedName>
</protein>
<evidence type="ECO:0000256" key="1">
    <source>
        <dbReference type="ARBA" id="ARBA00001774"/>
    </source>
</evidence>